<dbReference type="NCBIfam" id="TIGR00254">
    <property type="entry name" value="GGDEF"/>
    <property type="match status" value="1"/>
</dbReference>
<dbReference type="PANTHER" id="PTHR45138:SF9">
    <property type="entry name" value="DIGUANYLATE CYCLASE DGCM-RELATED"/>
    <property type="match status" value="1"/>
</dbReference>
<feature type="transmembrane region" description="Helical" evidence="6">
    <location>
        <begin position="149"/>
        <end position="168"/>
    </location>
</feature>
<proteinExistence type="predicted"/>
<evidence type="ECO:0000313" key="9">
    <source>
        <dbReference type="Proteomes" id="UP000078410"/>
    </source>
</evidence>
<keyword evidence="6" id="KW-0812">Transmembrane</keyword>
<dbReference type="SMART" id="SM00267">
    <property type="entry name" value="GGDEF"/>
    <property type="match status" value="1"/>
</dbReference>
<accession>A0A1B7IP22</accession>
<dbReference type="PROSITE" id="PS50887">
    <property type="entry name" value="GGDEF"/>
    <property type="match status" value="1"/>
</dbReference>
<dbReference type="EMBL" id="LXER01000019">
    <property type="protein sequence ID" value="OAT31432.1"/>
    <property type="molecule type" value="Genomic_DNA"/>
</dbReference>
<dbReference type="Proteomes" id="UP000078410">
    <property type="component" value="Unassembled WGS sequence"/>
</dbReference>
<keyword evidence="8" id="KW-0456">Lyase</keyword>
<evidence type="ECO:0000256" key="3">
    <source>
        <dbReference type="ARBA" id="ARBA00012528"/>
    </source>
</evidence>
<feature type="transmembrane region" description="Helical" evidence="6">
    <location>
        <begin position="173"/>
        <end position="190"/>
    </location>
</feature>
<dbReference type="EC" id="2.7.7.65" evidence="3"/>
<gene>
    <name evidence="8" type="ORF">M975_2357</name>
</gene>
<comment type="pathway">
    <text evidence="2">Purine metabolism; 3',5'-cyclic di-GMP biosynthesis.</text>
</comment>
<dbReference type="FunFam" id="3.30.70.270:FF:000001">
    <property type="entry name" value="Diguanylate cyclase domain protein"/>
    <property type="match status" value="1"/>
</dbReference>
<feature type="transmembrane region" description="Helical" evidence="6">
    <location>
        <begin position="45"/>
        <end position="63"/>
    </location>
</feature>
<name>A0A1B7IP22_9ENTR</name>
<keyword evidence="6" id="KW-0472">Membrane</keyword>
<dbReference type="InterPro" id="IPR043128">
    <property type="entry name" value="Rev_trsase/Diguanyl_cyclase"/>
</dbReference>
<evidence type="ECO:0000259" key="7">
    <source>
        <dbReference type="PROSITE" id="PS50887"/>
    </source>
</evidence>
<evidence type="ECO:0000256" key="1">
    <source>
        <dbReference type="ARBA" id="ARBA00001946"/>
    </source>
</evidence>
<keyword evidence="6" id="KW-1133">Transmembrane helix</keyword>
<protein>
    <recommendedName>
        <fullName evidence="3">diguanylate cyclase</fullName>
        <ecNumber evidence="3">2.7.7.65</ecNumber>
    </recommendedName>
</protein>
<reference evidence="8 9" key="1">
    <citation type="submission" date="2016-04" db="EMBL/GenBank/DDBJ databases">
        <title>ATOL: Assembling a taxonomically balanced genome-scale reconstruction of the evolutionary history of the Enterobacteriaceae.</title>
        <authorList>
            <person name="Plunkett G.III."/>
            <person name="Neeno-Eckwall E.C."/>
            <person name="Glasner J.D."/>
            <person name="Perna N.T."/>
        </authorList>
    </citation>
    <scope>NUCLEOTIDE SEQUENCE [LARGE SCALE GENOMIC DNA]</scope>
    <source>
        <strain evidence="8 9">ATCC 51605</strain>
    </source>
</reference>
<dbReference type="SUPFAM" id="SSF55073">
    <property type="entry name" value="Nucleotide cyclase"/>
    <property type="match status" value="1"/>
</dbReference>
<dbReference type="InterPro" id="IPR000160">
    <property type="entry name" value="GGDEF_dom"/>
</dbReference>
<dbReference type="CDD" id="cd01949">
    <property type="entry name" value="GGDEF"/>
    <property type="match status" value="1"/>
</dbReference>
<dbReference type="Pfam" id="PF00990">
    <property type="entry name" value="GGDEF"/>
    <property type="match status" value="1"/>
</dbReference>
<evidence type="ECO:0000256" key="6">
    <source>
        <dbReference type="SAM" id="Phobius"/>
    </source>
</evidence>
<dbReference type="GO" id="GO:0052621">
    <property type="term" value="F:diguanylate cyclase activity"/>
    <property type="evidence" value="ECO:0007669"/>
    <property type="project" value="UniProtKB-EC"/>
</dbReference>
<dbReference type="GO" id="GO:0005525">
    <property type="term" value="F:GTP binding"/>
    <property type="evidence" value="ECO:0007669"/>
    <property type="project" value="UniProtKB-KW"/>
</dbReference>
<feature type="domain" description="GGDEF" evidence="7">
    <location>
        <begin position="292"/>
        <end position="424"/>
    </location>
</feature>
<evidence type="ECO:0000313" key="8">
    <source>
        <dbReference type="EMBL" id="OAT31432.1"/>
    </source>
</evidence>
<evidence type="ECO:0000256" key="2">
    <source>
        <dbReference type="ARBA" id="ARBA00004665"/>
    </source>
</evidence>
<keyword evidence="4" id="KW-0342">GTP-binding</keyword>
<evidence type="ECO:0000256" key="4">
    <source>
        <dbReference type="ARBA" id="ARBA00023134"/>
    </source>
</evidence>
<keyword evidence="4" id="KW-0547">Nucleotide-binding</keyword>
<dbReference type="InterPro" id="IPR029787">
    <property type="entry name" value="Nucleotide_cyclase"/>
</dbReference>
<comment type="caution">
    <text evidence="8">The sequence shown here is derived from an EMBL/GenBank/DDBJ whole genome shotgun (WGS) entry which is preliminary data.</text>
</comment>
<comment type="cofactor">
    <cofactor evidence="1">
        <name>Mg(2+)</name>
        <dbReference type="ChEBI" id="CHEBI:18420"/>
    </cofactor>
</comment>
<dbReference type="PANTHER" id="PTHR45138">
    <property type="entry name" value="REGULATORY COMPONENTS OF SENSORY TRANSDUCTION SYSTEM"/>
    <property type="match status" value="1"/>
</dbReference>
<feature type="transmembrane region" description="Helical" evidence="6">
    <location>
        <begin position="226"/>
        <end position="249"/>
    </location>
</feature>
<comment type="catalytic activity">
    <reaction evidence="5">
        <text>2 GTP = 3',3'-c-di-GMP + 2 diphosphate</text>
        <dbReference type="Rhea" id="RHEA:24898"/>
        <dbReference type="ChEBI" id="CHEBI:33019"/>
        <dbReference type="ChEBI" id="CHEBI:37565"/>
        <dbReference type="ChEBI" id="CHEBI:58805"/>
        <dbReference type="EC" id="2.7.7.65"/>
    </reaction>
</comment>
<dbReference type="AlphaFoldDB" id="A0A1B7IP22"/>
<sequence length="439" mass="49544">MWVTNAVSIGLLLRFYPRVSWHHFAVCAVGMVVPDLLAGTAYHQVLIMTSANVLTIWLGWLFLNRFASRSENSEWLSTLYCVPQWLLLCQPSLIIGSLLGAGGLFFMFDKPYLQSAIFWYLNESLNFIVFLPVILAIPKVIKSSEGDLLSIFLHILPSALLLFVFIFIKNEMYFLMASILIIPTIVWLALSGNLFLTTFGISMNGAFFFMWIVHSSHRHLHFSENIYVAIVRIVVTVLALCALTIAVAISERDKLYSKISELADNDDLTGILNRRAFMNAAEHTIASLNKDQRCAMILIDLDYFKKVNDELGHQKGDKVLIEFCRLVKLCLPAKQLFGRVGGEEFALLLSNESDKSHEALTDLIVTEIGKKPLIIDNEPLPLTISAGMAKWVEGQKYEILFKHADQALYQAKNNGRNQWQEYQHNETLQAPASLIPSVT</sequence>
<evidence type="ECO:0000256" key="5">
    <source>
        <dbReference type="ARBA" id="ARBA00034247"/>
    </source>
</evidence>
<feature type="transmembrane region" description="Helical" evidence="6">
    <location>
        <begin position="118"/>
        <end position="137"/>
    </location>
</feature>
<dbReference type="GO" id="GO:0016829">
    <property type="term" value="F:lyase activity"/>
    <property type="evidence" value="ECO:0007669"/>
    <property type="project" value="UniProtKB-KW"/>
</dbReference>
<dbReference type="Gene3D" id="3.30.70.270">
    <property type="match status" value="1"/>
</dbReference>
<dbReference type="InterPro" id="IPR050469">
    <property type="entry name" value="Diguanylate_Cyclase"/>
</dbReference>
<organism evidence="8 9">
    <name type="scientific">Buttiauxella brennerae ATCC 51605</name>
    <dbReference type="NCBI Taxonomy" id="1354251"/>
    <lineage>
        <taxon>Bacteria</taxon>
        <taxon>Pseudomonadati</taxon>
        <taxon>Pseudomonadota</taxon>
        <taxon>Gammaproteobacteria</taxon>
        <taxon>Enterobacterales</taxon>
        <taxon>Enterobacteriaceae</taxon>
        <taxon>Buttiauxella</taxon>
    </lineage>
</organism>
<keyword evidence="9" id="KW-1185">Reference proteome</keyword>
<feature type="transmembrane region" description="Helical" evidence="6">
    <location>
        <begin position="196"/>
        <end position="214"/>
    </location>
</feature>
<feature type="transmembrane region" description="Helical" evidence="6">
    <location>
        <begin position="83"/>
        <end position="106"/>
    </location>
</feature>
<dbReference type="PATRIC" id="fig|1354251.4.peg.2437"/>